<sequence length="103" mass="10922">MRRGFWGAVGIGYGDGIAGAGGGCSRELIEQGFGVGGKPKQKMGVGRPREQEVGVGGTVKVQKRGWRLTRPISVSMDSLSQRFFPFAMGLGNFTATMVAKVSR</sequence>
<comment type="caution">
    <text evidence="2">The sequence shown here is derived from an EMBL/GenBank/DDBJ whole genome shotgun (WGS) entry which is preliminary data.</text>
</comment>
<protein>
    <submittedName>
        <fullName evidence="2">Uncharacterized protein</fullName>
    </submittedName>
</protein>
<evidence type="ECO:0000256" key="1">
    <source>
        <dbReference type="SAM" id="MobiDB-lite"/>
    </source>
</evidence>
<dbReference type="Proteomes" id="UP001642360">
    <property type="component" value="Unassembled WGS sequence"/>
</dbReference>
<reference evidence="2 3" key="1">
    <citation type="submission" date="2024-02" db="EMBL/GenBank/DDBJ databases">
        <authorList>
            <person name="Vignale AGUSTIN F."/>
            <person name="Sosa J E."/>
            <person name="Modenutti C."/>
        </authorList>
    </citation>
    <scope>NUCLEOTIDE SEQUENCE [LARGE SCALE GENOMIC DNA]</scope>
</reference>
<accession>A0ABC8S418</accession>
<dbReference type="AlphaFoldDB" id="A0ABC8S418"/>
<name>A0ABC8S418_9AQUA</name>
<feature type="region of interest" description="Disordered" evidence="1">
    <location>
        <begin position="38"/>
        <end position="57"/>
    </location>
</feature>
<organism evidence="2 3">
    <name type="scientific">Ilex paraguariensis</name>
    <name type="common">yerba mate</name>
    <dbReference type="NCBI Taxonomy" id="185542"/>
    <lineage>
        <taxon>Eukaryota</taxon>
        <taxon>Viridiplantae</taxon>
        <taxon>Streptophyta</taxon>
        <taxon>Embryophyta</taxon>
        <taxon>Tracheophyta</taxon>
        <taxon>Spermatophyta</taxon>
        <taxon>Magnoliopsida</taxon>
        <taxon>eudicotyledons</taxon>
        <taxon>Gunneridae</taxon>
        <taxon>Pentapetalae</taxon>
        <taxon>asterids</taxon>
        <taxon>campanulids</taxon>
        <taxon>Aquifoliales</taxon>
        <taxon>Aquifoliaceae</taxon>
        <taxon>Ilex</taxon>
    </lineage>
</organism>
<gene>
    <name evidence="2" type="ORF">ILEXP_LOCUS20077</name>
</gene>
<keyword evidence="3" id="KW-1185">Reference proteome</keyword>
<evidence type="ECO:0000313" key="3">
    <source>
        <dbReference type="Proteomes" id="UP001642360"/>
    </source>
</evidence>
<dbReference type="EMBL" id="CAUOFW020002170">
    <property type="protein sequence ID" value="CAK9151909.1"/>
    <property type="molecule type" value="Genomic_DNA"/>
</dbReference>
<evidence type="ECO:0000313" key="2">
    <source>
        <dbReference type="EMBL" id="CAK9151909.1"/>
    </source>
</evidence>
<proteinExistence type="predicted"/>